<gene>
    <name evidence="1" type="ORF">H2B03_08210</name>
</gene>
<proteinExistence type="predicted"/>
<dbReference type="EMBL" id="JACEMZ010000077">
    <property type="protein sequence ID" value="MBA4453127.1"/>
    <property type="molecule type" value="Genomic_DNA"/>
</dbReference>
<evidence type="ECO:0000313" key="2">
    <source>
        <dbReference type="Proteomes" id="UP000559653"/>
    </source>
</evidence>
<evidence type="ECO:0000313" key="1">
    <source>
        <dbReference type="EMBL" id="MBA4453127.1"/>
    </source>
</evidence>
<name>A0AC60W0R9_9ARCH</name>
<reference evidence="1 2" key="1">
    <citation type="journal article" date="2020" name="Appl. Environ. Microbiol.">
        <title>Genomic Characteristics of a Novel Species of Ammonia-Oxidizing Archaea from the Jiulong River Estuary.</title>
        <authorList>
            <person name="Zou D."/>
            <person name="Wan R."/>
            <person name="Han L."/>
            <person name="Xu M.N."/>
            <person name="Liu Y."/>
            <person name="Liu H."/>
            <person name="Kao S.J."/>
            <person name="Li M."/>
        </authorList>
    </citation>
    <scope>NUCLEOTIDE SEQUENCE [LARGE SCALE GENOMIC DNA]</scope>
    <source>
        <strain evidence="1">W1bin1</strain>
    </source>
</reference>
<organism evidence="1 2">
    <name type="scientific">Candidatus Nitrosomaritimum aestuariumsis</name>
    <dbReference type="NCBI Taxonomy" id="3342354"/>
    <lineage>
        <taxon>Archaea</taxon>
        <taxon>Nitrososphaerota</taxon>
        <taxon>Nitrososphaeria</taxon>
        <taxon>Nitrosopumilales</taxon>
        <taxon>Nitrosopumilaceae</taxon>
        <taxon>Candidatus Nitrosomaritimum</taxon>
    </lineage>
</organism>
<protein>
    <submittedName>
        <fullName evidence="1">Uncharacterized protein</fullName>
    </submittedName>
</protein>
<accession>A0AC60W0R9</accession>
<comment type="caution">
    <text evidence="1">The sequence shown here is derived from an EMBL/GenBank/DDBJ whole genome shotgun (WGS) entry which is preliminary data.</text>
</comment>
<dbReference type="Proteomes" id="UP000559653">
    <property type="component" value="Unassembled WGS sequence"/>
</dbReference>
<sequence length="67" mass="7692">MSEEEKPKNKIVFVTLKMPDGKEHEIPLPPKVFSSGREGFYAQIPALVYENEVYGGQIQVWKKTPKE</sequence>